<dbReference type="Pfam" id="PF00266">
    <property type="entry name" value="Aminotran_5"/>
    <property type="match status" value="1"/>
</dbReference>
<dbReference type="Gene3D" id="3.90.1150.10">
    <property type="entry name" value="Aspartate Aminotransferase, domain 1"/>
    <property type="match status" value="1"/>
</dbReference>
<evidence type="ECO:0000256" key="6">
    <source>
        <dbReference type="ARBA" id="ARBA00022898"/>
    </source>
</evidence>
<dbReference type="InterPro" id="IPR015422">
    <property type="entry name" value="PyrdxlP-dep_Trfase_small"/>
</dbReference>
<dbReference type="PANTHER" id="PTHR21152:SF24">
    <property type="entry name" value="ALANINE--GLYOXYLATE AMINOTRANSFERASE 1"/>
    <property type="match status" value="1"/>
</dbReference>
<evidence type="ECO:0000256" key="2">
    <source>
        <dbReference type="ARBA" id="ARBA00009236"/>
    </source>
</evidence>
<dbReference type="FunFam" id="3.40.640.10:FF:000027">
    <property type="entry name" value="Serine--pyruvate aminotransferase, mitochondrial"/>
    <property type="match status" value="1"/>
</dbReference>
<evidence type="ECO:0000256" key="7">
    <source>
        <dbReference type="PIRSR" id="PIRSR000524-1"/>
    </source>
</evidence>
<dbReference type="PANTHER" id="PTHR21152">
    <property type="entry name" value="AMINOTRANSFERASE CLASS V"/>
    <property type="match status" value="1"/>
</dbReference>
<dbReference type="InterPro" id="IPR020578">
    <property type="entry name" value="Aminotrans_V_PyrdxlP_BS"/>
</dbReference>
<gene>
    <name evidence="12" type="ORF">ARMOST_07075</name>
</gene>
<evidence type="ECO:0000313" key="12">
    <source>
        <dbReference type="EMBL" id="SJL03718.1"/>
    </source>
</evidence>
<keyword evidence="13" id="KW-1185">Reference proteome</keyword>
<evidence type="ECO:0000313" key="13">
    <source>
        <dbReference type="Proteomes" id="UP000219338"/>
    </source>
</evidence>
<feature type="modified residue" description="N6-(pyridoxal phosphate)lysine" evidence="8">
    <location>
        <position position="221"/>
    </location>
</feature>
<keyword evidence="5" id="KW-0808">Transferase</keyword>
<feature type="binding site" evidence="7">
    <location>
        <position position="375"/>
    </location>
    <ligand>
        <name>substrate</name>
    </ligand>
</feature>
<accession>A0A284R4T6</accession>
<protein>
    <recommendedName>
        <fullName evidence="3">alanine--glyoxylate transaminase</fullName>
        <ecNumber evidence="3">2.6.1.44</ecNumber>
    </recommendedName>
</protein>
<dbReference type="Proteomes" id="UP000219338">
    <property type="component" value="Unassembled WGS sequence"/>
</dbReference>
<evidence type="ECO:0000256" key="3">
    <source>
        <dbReference type="ARBA" id="ARBA00013049"/>
    </source>
</evidence>
<evidence type="ECO:0000259" key="11">
    <source>
        <dbReference type="Pfam" id="PF00266"/>
    </source>
</evidence>
<dbReference type="OrthoDB" id="7403325at2759"/>
<keyword evidence="4" id="KW-0032">Aminotransferase</keyword>
<evidence type="ECO:0000256" key="5">
    <source>
        <dbReference type="ARBA" id="ARBA00022679"/>
    </source>
</evidence>
<dbReference type="AlphaFoldDB" id="A0A284R4T6"/>
<dbReference type="InterPro" id="IPR015424">
    <property type="entry name" value="PyrdxlP-dep_Trfase"/>
</dbReference>
<dbReference type="SUPFAM" id="SSF53383">
    <property type="entry name" value="PLP-dependent transferases"/>
    <property type="match status" value="1"/>
</dbReference>
<dbReference type="EC" id="2.6.1.44" evidence="3"/>
<dbReference type="InterPro" id="IPR000192">
    <property type="entry name" value="Aminotrans_V_dom"/>
</dbReference>
<dbReference type="InterPro" id="IPR015421">
    <property type="entry name" value="PyrdxlP-dep_Trfase_major"/>
</dbReference>
<feature type="domain" description="Aminotransferase class V" evidence="11">
    <location>
        <begin position="102"/>
        <end position="368"/>
    </location>
</feature>
<keyword evidence="6 8" id="KW-0663">Pyridoxal phosphate</keyword>
<dbReference type="OMA" id="YEWDTPA"/>
<dbReference type="STRING" id="47428.A0A284R4T6"/>
<comment type="similarity">
    <text evidence="2 9">Belongs to the class-V pyridoxal-phosphate-dependent aminotransferase family.</text>
</comment>
<name>A0A284R4T6_ARMOS</name>
<evidence type="ECO:0000256" key="4">
    <source>
        <dbReference type="ARBA" id="ARBA00022576"/>
    </source>
</evidence>
<dbReference type="PROSITE" id="PS00595">
    <property type="entry name" value="AA_TRANSFER_CLASS_5"/>
    <property type="match status" value="1"/>
</dbReference>
<comment type="cofactor">
    <cofactor evidence="1 8 10">
        <name>pyridoxal 5'-phosphate</name>
        <dbReference type="ChEBI" id="CHEBI:597326"/>
    </cofactor>
</comment>
<dbReference type="EMBL" id="FUEG01000004">
    <property type="protein sequence ID" value="SJL03718.1"/>
    <property type="molecule type" value="Genomic_DNA"/>
</dbReference>
<dbReference type="GO" id="GO:0005777">
    <property type="term" value="C:peroxisome"/>
    <property type="evidence" value="ECO:0007669"/>
    <property type="project" value="TreeGrafter"/>
</dbReference>
<dbReference type="InterPro" id="IPR024169">
    <property type="entry name" value="SP_NH2Trfase/AEP_transaminase"/>
</dbReference>
<reference evidence="13" key="1">
    <citation type="journal article" date="2017" name="Nat. Ecol. Evol.">
        <title>Genome expansion and lineage-specific genetic innovations in the forest pathogenic fungi Armillaria.</title>
        <authorList>
            <person name="Sipos G."/>
            <person name="Prasanna A.N."/>
            <person name="Walter M.C."/>
            <person name="O'Connor E."/>
            <person name="Balint B."/>
            <person name="Krizsan K."/>
            <person name="Kiss B."/>
            <person name="Hess J."/>
            <person name="Varga T."/>
            <person name="Slot J."/>
            <person name="Riley R."/>
            <person name="Boka B."/>
            <person name="Rigling D."/>
            <person name="Barry K."/>
            <person name="Lee J."/>
            <person name="Mihaltcheva S."/>
            <person name="LaButti K."/>
            <person name="Lipzen A."/>
            <person name="Waldron R."/>
            <person name="Moloney N.M."/>
            <person name="Sperisen C."/>
            <person name="Kredics L."/>
            <person name="Vagvoelgyi C."/>
            <person name="Patrignani A."/>
            <person name="Fitzpatrick D."/>
            <person name="Nagy I."/>
            <person name="Doyle S."/>
            <person name="Anderson J.B."/>
            <person name="Grigoriev I.V."/>
            <person name="Gueldener U."/>
            <person name="Muensterkoetter M."/>
            <person name="Nagy L.G."/>
        </authorList>
    </citation>
    <scope>NUCLEOTIDE SEQUENCE [LARGE SCALE GENOMIC DNA]</scope>
    <source>
        <strain evidence="13">C18/9</strain>
    </source>
</reference>
<evidence type="ECO:0000256" key="8">
    <source>
        <dbReference type="PIRSR" id="PIRSR000524-50"/>
    </source>
</evidence>
<dbReference type="GO" id="GO:0008453">
    <property type="term" value="F:alanine-glyoxylate transaminase activity"/>
    <property type="evidence" value="ECO:0007669"/>
    <property type="project" value="UniProtKB-EC"/>
</dbReference>
<dbReference type="PIRSF" id="PIRSF000524">
    <property type="entry name" value="SPT"/>
    <property type="match status" value="1"/>
</dbReference>
<evidence type="ECO:0000256" key="1">
    <source>
        <dbReference type="ARBA" id="ARBA00001933"/>
    </source>
</evidence>
<dbReference type="Gene3D" id="3.40.640.10">
    <property type="entry name" value="Type I PLP-dependent aspartate aminotransferase-like (Major domain)"/>
    <property type="match status" value="1"/>
</dbReference>
<dbReference type="GO" id="GO:0019265">
    <property type="term" value="P:glycine biosynthetic process, by transamination of glyoxylate"/>
    <property type="evidence" value="ECO:0007669"/>
    <property type="project" value="TreeGrafter"/>
</dbReference>
<proteinExistence type="inferred from homology"/>
<evidence type="ECO:0000256" key="10">
    <source>
        <dbReference type="RuleBase" id="RU004504"/>
    </source>
</evidence>
<dbReference type="FunFam" id="3.90.1150.10:FF:000049">
    <property type="entry name" value="Alanine-glyoxylate aminotransferase 1"/>
    <property type="match status" value="1"/>
</dbReference>
<organism evidence="12 13">
    <name type="scientific">Armillaria ostoyae</name>
    <name type="common">Armillaria root rot fungus</name>
    <dbReference type="NCBI Taxonomy" id="47428"/>
    <lineage>
        <taxon>Eukaryota</taxon>
        <taxon>Fungi</taxon>
        <taxon>Dikarya</taxon>
        <taxon>Basidiomycota</taxon>
        <taxon>Agaricomycotina</taxon>
        <taxon>Agaricomycetes</taxon>
        <taxon>Agaricomycetidae</taxon>
        <taxon>Agaricales</taxon>
        <taxon>Marasmiineae</taxon>
        <taxon>Physalacriaceae</taxon>
        <taxon>Armillaria</taxon>
    </lineage>
</organism>
<sequence>MLLPYLTLAYRSSFRTTISAVLPSLSRRISRRTYTMATQGFKQAPHKLLVIPGPIEVSDEVLYANAHPSMSHVSPEFVPVFGDCIRMTRFECFLPLPEVAANLIEPGEDVLVLHSGYFGDSFADCIEAYGGKATQVKAEIGAAVSQSEIEKALKAKNYKVVTFTHVDTSTGVLSDAKAIVETVRRVSPDALVVMDAVCSVASEEILMDEWDLDVVLTASQKGLGTPPGLSILIASKRAIQKFESRKTPVTSYYASWKKWLPIMKAYESGSAAYFATPPVNLIYAYHASLSQITKSKPSLPERFKLHKEVSQRIKGVAADLGIKQVPTDPAYAANGMTALYFPTGVSAADIIGPLNQKGIVVAGGLHTAIKDKYFRIGHMGVTVVDAERGDVDKVVASLQDVLKAALTK</sequence>
<dbReference type="GO" id="GO:0004760">
    <property type="term" value="F:L-serine-pyruvate transaminase activity"/>
    <property type="evidence" value="ECO:0007669"/>
    <property type="project" value="TreeGrafter"/>
</dbReference>
<evidence type="ECO:0000256" key="9">
    <source>
        <dbReference type="RuleBase" id="RU004075"/>
    </source>
</evidence>